<keyword evidence="2" id="KW-1185">Reference proteome</keyword>
<dbReference type="KEGG" id="vg:10526581"/>
<proteinExistence type="predicted"/>
<dbReference type="EMBL" id="EU715130">
    <property type="protein sequence ID" value="AEC32108.1"/>
    <property type="molecule type" value="Genomic_DNA"/>
</dbReference>
<name>F4MI13_9ADEN</name>
<evidence type="ECO:0000313" key="2">
    <source>
        <dbReference type="Proteomes" id="UP000162892"/>
    </source>
</evidence>
<evidence type="ECO:0000313" key="1">
    <source>
        <dbReference type="EMBL" id="AEC32108.1"/>
    </source>
</evidence>
<dbReference type="GeneID" id="10526581"/>
<reference evidence="1 2" key="1">
    <citation type="journal article" date="2009" name="Virus Res.">
        <title>Confirmation of a novel siadenovirus species detected in raptors: partial sequence and phylogenetic analysis.</title>
        <authorList>
            <person name="Kovacs E.R."/>
            <person name="Benko M."/>
        </authorList>
    </citation>
    <scope>NUCLEOTIDE SEQUENCE [LARGE SCALE GENOMIC DNA]</scope>
</reference>
<accession>F4MI13</accession>
<protein>
    <submittedName>
        <fullName evidence="1">Uncharacterized protein</fullName>
    </submittedName>
</protein>
<dbReference type="OrthoDB" id="20820at10239"/>
<dbReference type="Proteomes" id="UP000162892">
    <property type="component" value="Segment"/>
</dbReference>
<organism evidence="1 2">
    <name type="scientific">Raptor adenovirus 1</name>
    <dbReference type="NCBI Taxonomy" id="1520002"/>
    <lineage>
        <taxon>Viruses</taxon>
        <taxon>Varidnaviria</taxon>
        <taxon>Bamfordvirae</taxon>
        <taxon>Preplasmiviricota</taxon>
        <taxon>Polisuviricotina</taxon>
        <taxon>Pharingeaviricetes</taxon>
        <taxon>Rowavirales</taxon>
        <taxon>Adenoviridae</taxon>
        <taxon>Siadenovirus</taxon>
        <taxon>Siadenovirus raptoris</taxon>
        <taxon>Raptor siadenovirus A</taxon>
    </lineage>
</organism>
<sequence length="165" mass="18987">MEPRDLLDDAERTQPVQDNKVSAVTKFYSGTKRTFPLLSEDAFIFHFHCGETDCILIENYGTYKLSEYNFGTLLTDLGGIVLEFKLPMHSMFQAALACKWPTFDFEYVVNVYQDMRVAIYELPSTDYWAPVLSWFAWQCLTNGISFFDFVKLLGEQTGDYGTVFA</sequence>
<dbReference type="RefSeq" id="YP_004414819.1">
    <property type="nucleotide sequence ID" value="NC_015455.1"/>
</dbReference>